<keyword evidence="5 12" id="KW-0337">GPI-anchor biosynthesis</keyword>
<evidence type="ECO:0000256" key="1">
    <source>
        <dbReference type="ARBA" id="ARBA00004477"/>
    </source>
</evidence>
<dbReference type="GO" id="GO:0006506">
    <property type="term" value="P:GPI anchor biosynthetic process"/>
    <property type="evidence" value="ECO:0007669"/>
    <property type="project" value="UniProtKB-KW"/>
</dbReference>
<name>A0AAD8EAH3_DIPPU</name>
<reference evidence="14" key="2">
    <citation type="submission" date="2023-05" db="EMBL/GenBank/DDBJ databases">
        <authorList>
            <person name="Fouks B."/>
        </authorList>
    </citation>
    <scope>NUCLEOTIDE SEQUENCE</scope>
    <source>
        <strain evidence="14">Stay&amp;Tobe</strain>
        <tissue evidence="14">Testes</tissue>
    </source>
</reference>
<evidence type="ECO:0000256" key="7">
    <source>
        <dbReference type="ARBA" id="ARBA00022692"/>
    </source>
</evidence>
<feature type="transmembrane region" description="Helical" evidence="12">
    <location>
        <begin position="674"/>
        <end position="692"/>
    </location>
</feature>
<dbReference type="GO" id="GO:0051377">
    <property type="term" value="F:mannose-ethanolamine phosphotransferase activity"/>
    <property type="evidence" value="ECO:0007669"/>
    <property type="project" value="UniProtKB-UniRule"/>
</dbReference>
<dbReference type="Proteomes" id="UP001233999">
    <property type="component" value="Unassembled WGS sequence"/>
</dbReference>
<reference evidence="14" key="1">
    <citation type="journal article" date="2023" name="IScience">
        <title>Live-bearing cockroach genome reveals convergent evolutionary mechanisms linked to viviparity in insects and beyond.</title>
        <authorList>
            <person name="Fouks B."/>
            <person name="Harrison M.C."/>
            <person name="Mikhailova A.A."/>
            <person name="Marchal E."/>
            <person name="English S."/>
            <person name="Carruthers M."/>
            <person name="Jennings E.C."/>
            <person name="Chiamaka E.L."/>
            <person name="Frigard R.A."/>
            <person name="Pippel M."/>
            <person name="Attardo G.M."/>
            <person name="Benoit J.B."/>
            <person name="Bornberg-Bauer E."/>
            <person name="Tobe S.S."/>
        </authorList>
    </citation>
    <scope>NUCLEOTIDE SEQUENCE</scope>
    <source>
        <strain evidence="14">Stay&amp;Tobe</strain>
    </source>
</reference>
<feature type="transmembrane region" description="Helical" evidence="12">
    <location>
        <begin position="452"/>
        <end position="474"/>
    </location>
</feature>
<feature type="transmembrane region" description="Helical" evidence="12">
    <location>
        <begin position="410"/>
        <end position="431"/>
    </location>
</feature>
<comment type="function">
    <text evidence="12">Ethanolamine phosphate transferase involved in glycosylphosphatidylinositol-anchor biosynthesis. Transfers ethanolamine phosphate to the first alpha-1,4-linked mannose of the glycosylphosphatidylinositol precursor of GPI-anchor.</text>
</comment>
<evidence type="ECO:0000256" key="11">
    <source>
        <dbReference type="ARBA" id="ARBA00023180"/>
    </source>
</evidence>
<keyword evidence="7 12" id="KW-0812">Transmembrane</keyword>
<feature type="transmembrane region" description="Helical" evidence="12">
    <location>
        <begin position="536"/>
        <end position="555"/>
    </location>
</feature>
<feature type="transmembrane region" description="Helical" evidence="12">
    <location>
        <begin position="835"/>
        <end position="858"/>
    </location>
</feature>
<dbReference type="AlphaFoldDB" id="A0AAD8EAH3"/>
<gene>
    <name evidence="14" type="ORF">L9F63_022537</name>
</gene>
<evidence type="ECO:0000256" key="4">
    <source>
        <dbReference type="ARBA" id="ARBA00020831"/>
    </source>
</evidence>
<dbReference type="PANTHER" id="PTHR12250:SF0">
    <property type="entry name" value="GPI ETHANOLAMINE PHOSPHATE TRANSFERASE 1"/>
    <property type="match status" value="1"/>
</dbReference>
<dbReference type="PANTHER" id="PTHR12250">
    <property type="entry name" value="PHOSPHATIDYLINOSITOL GLYCAN, CLASS N"/>
    <property type="match status" value="1"/>
</dbReference>
<feature type="transmembrane region" description="Helical" evidence="12">
    <location>
        <begin position="803"/>
        <end position="823"/>
    </location>
</feature>
<sequence>MHIIITGLFVHLVFLASIFDIYFKSPVVNGIAPQVRPLKAPAKRLVLLVADGLRADTFFEVDEFHRGNAPYLRSIIEKRGTWGVSHTRIPTESRPGHVALIAGLYEDPSAGWKENPVEFDSVFNESRFTWSWGSPDVLPMFAKGASGDHVYIDTYGGEVEDFSGKSSTEELDIWVFKKVESFLNLAKVDANLNEKLQQDKLVFFLHLLGIRSMRPVPVSKYKHNLKVVDSGIEKIEQLFEMFYQHDNRTAYIFTADHGMTDWGSHGAGDKSETETPLVVWGPGVPGPRPSRDCDPPSPHNWELSHKARHDVNQADIAPLMSSLIGVPVPVNSVGKLPQDYLNVSELEMSENMFANALQMAAQFSKKREITEAGTLASLYKEFPREISKSEELMSLSLLGLEYYQNYYQCLLLTCITLAILGWICWLLLSLFNDEKDDLHYVKRHWGLDHTTLFNGGYLINVTFSLLVILSAFLIFGFVAFAQHCQCIPIVVLWFSILRQNKDLYEERIKSMRLFFLLIVFYILGIETLVISFFHRYFLSIGILGLAAWPVVSPLHKPVKKHLLVAWIVSCLFLAIFPLLPVVGKEPNTNLVNIHELMMNMTMFEIAISWKHESYEDDTSFLIKLRINIAIAIWDLLSTAQSIREKKGLLWINQIISWLLLGVSLCVPMLGSQRILLRLYSVGVCLMVPFLLLSASHEVLFVVVFMFNMFCWISLELHCQDAVSIQDFRRAYFFLFYICVSFFGTGNIASINSFDPMWVRCFLTVFSPFIMTSLILWKLMIPFLGVTCIFRALNFHHQITLGKLFLIVLVFSDAMVLHFLHLVTNQGSWLDIGTSISHYVIVHIIVVFLVLLISTAQLLTRR</sequence>
<evidence type="ECO:0000256" key="12">
    <source>
        <dbReference type="RuleBase" id="RU367138"/>
    </source>
</evidence>
<keyword evidence="6 12" id="KW-0808">Transferase</keyword>
<evidence type="ECO:0000256" key="6">
    <source>
        <dbReference type="ARBA" id="ARBA00022679"/>
    </source>
</evidence>
<dbReference type="InterPro" id="IPR007070">
    <property type="entry name" value="GPI_EtnP_transferase_1"/>
</dbReference>
<feature type="transmembrane region" description="Helical" evidence="12">
    <location>
        <begin position="698"/>
        <end position="718"/>
    </location>
</feature>
<dbReference type="InterPro" id="IPR037671">
    <property type="entry name" value="PIGN_N"/>
</dbReference>
<feature type="transmembrane region" description="Helical" evidence="12">
    <location>
        <begin position="510"/>
        <end position="530"/>
    </location>
</feature>
<protein>
    <recommendedName>
        <fullName evidence="4 12">GPI ethanolamine phosphate transferase 1</fullName>
        <ecNumber evidence="12">2.-.-.-</ecNumber>
    </recommendedName>
</protein>
<dbReference type="Pfam" id="PF04987">
    <property type="entry name" value="PigN"/>
    <property type="match status" value="1"/>
</dbReference>
<evidence type="ECO:0000259" key="13">
    <source>
        <dbReference type="Pfam" id="PF04987"/>
    </source>
</evidence>
<dbReference type="SUPFAM" id="SSF53649">
    <property type="entry name" value="Alkaline phosphatase-like"/>
    <property type="match status" value="1"/>
</dbReference>
<accession>A0AAD8EAH3</accession>
<feature type="domain" description="GPI ethanolamine phosphate transferase 1 C-terminal" evidence="13">
    <location>
        <begin position="399"/>
        <end position="827"/>
    </location>
</feature>
<feature type="transmembrane region" description="Helical" evidence="12">
    <location>
        <begin position="768"/>
        <end position="791"/>
    </location>
</feature>
<evidence type="ECO:0000313" key="15">
    <source>
        <dbReference type="Proteomes" id="UP001233999"/>
    </source>
</evidence>
<evidence type="ECO:0000256" key="3">
    <source>
        <dbReference type="ARBA" id="ARBA00008400"/>
    </source>
</evidence>
<dbReference type="InterPro" id="IPR017850">
    <property type="entry name" value="Alkaline_phosphatase_core_sf"/>
</dbReference>
<comment type="caution">
    <text evidence="14">The sequence shown here is derived from an EMBL/GenBank/DDBJ whole genome shotgun (WGS) entry which is preliminary data.</text>
</comment>
<dbReference type="EC" id="2.-.-.-" evidence="12"/>
<feature type="transmembrane region" description="Helical" evidence="12">
    <location>
        <begin position="480"/>
        <end position="498"/>
    </location>
</feature>
<feature type="transmembrane region" description="Helical" evidence="12">
    <location>
        <begin position="730"/>
        <end position="748"/>
    </location>
</feature>
<keyword evidence="15" id="KW-1185">Reference proteome</keyword>
<organism evidence="14 15">
    <name type="scientific">Diploptera punctata</name>
    <name type="common">Pacific beetle cockroach</name>
    <dbReference type="NCBI Taxonomy" id="6984"/>
    <lineage>
        <taxon>Eukaryota</taxon>
        <taxon>Metazoa</taxon>
        <taxon>Ecdysozoa</taxon>
        <taxon>Arthropoda</taxon>
        <taxon>Hexapoda</taxon>
        <taxon>Insecta</taxon>
        <taxon>Pterygota</taxon>
        <taxon>Neoptera</taxon>
        <taxon>Polyneoptera</taxon>
        <taxon>Dictyoptera</taxon>
        <taxon>Blattodea</taxon>
        <taxon>Blaberoidea</taxon>
        <taxon>Blaberidae</taxon>
        <taxon>Diplopterinae</taxon>
        <taxon>Diploptera</taxon>
    </lineage>
</organism>
<dbReference type="InterPro" id="IPR017852">
    <property type="entry name" value="GPI_EtnP_transferase_1_C"/>
</dbReference>
<feature type="transmembrane region" description="Helical" evidence="12">
    <location>
        <begin position="562"/>
        <end position="582"/>
    </location>
</feature>
<comment type="pathway">
    <text evidence="2 12">Glycolipid biosynthesis; glycosylphosphatidylinositol-anchor biosynthesis.</text>
</comment>
<keyword evidence="11" id="KW-0325">Glycoprotein</keyword>
<keyword evidence="10 12" id="KW-0472">Membrane</keyword>
<feature type="non-terminal residue" evidence="14">
    <location>
        <position position="861"/>
    </location>
</feature>
<comment type="similarity">
    <text evidence="3 12">Belongs to the PIGG/PIGN/PIGO family. PIGN subfamily.</text>
</comment>
<evidence type="ECO:0000256" key="5">
    <source>
        <dbReference type="ARBA" id="ARBA00022502"/>
    </source>
</evidence>
<keyword evidence="8 12" id="KW-0256">Endoplasmic reticulum</keyword>
<comment type="subcellular location">
    <subcellularLocation>
        <location evidence="1 12">Endoplasmic reticulum membrane</location>
        <topology evidence="1 12">Multi-pass membrane protein</topology>
    </subcellularLocation>
</comment>
<dbReference type="Gene3D" id="3.40.720.10">
    <property type="entry name" value="Alkaline Phosphatase, subunit A"/>
    <property type="match status" value="2"/>
</dbReference>
<feature type="transmembrane region" description="Helical" evidence="12">
    <location>
        <begin position="647"/>
        <end position="667"/>
    </location>
</feature>
<evidence type="ECO:0000256" key="10">
    <source>
        <dbReference type="ARBA" id="ARBA00023136"/>
    </source>
</evidence>
<proteinExistence type="inferred from homology"/>
<dbReference type="EMBL" id="JASPKZ010007671">
    <property type="protein sequence ID" value="KAJ9583123.1"/>
    <property type="molecule type" value="Genomic_DNA"/>
</dbReference>
<dbReference type="GO" id="GO:0005789">
    <property type="term" value="C:endoplasmic reticulum membrane"/>
    <property type="evidence" value="ECO:0007669"/>
    <property type="project" value="UniProtKB-SubCell"/>
</dbReference>
<evidence type="ECO:0000256" key="2">
    <source>
        <dbReference type="ARBA" id="ARBA00004687"/>
    </source>
</evidence>
<evidence type="ECO:0000313" key="14">
    <source>
        <dbReference type="EMBL" id="KAJ9583123.1"/>
    </source>
</evidence>
<keyword evidence="9 12" id="KW-1133">Transmembrane helix</keyword>
<evidence type="ECO:0000256" key="8">
    <source>
        <dbReference type="ARBA" id="ARBA00022824"/>
    </source>
</evidence>
<evidence type="ECO:0000256" key="9">
    <source>
        <dbReference type="ARBA" id="ARBA00022989"/>
    </source>
</evidence>
<dbReference type="CDD" id="cd16020">
    <property type="entry name" value="GPI_EPT_1"/>
    <property type="match status" value="1"/>
</dbReference>
<dbReference type="FunFam" id="3.40.720.10:FF:000015">
    <property type="entry name" value="GPI ethanolamine phosphate transferase 1"/>
    <property type="match status" value="1"/>
</dbReference>